<feature type="transmembrane region" description="Helical" evidence="1">
    <location>
        <begin position="48"/>
        <end position="64"/>
    </location>
</feature>
<keyword evidence="1" id="KW-0812">Transmembrane</keyword>
<dbReference type="AlphaFoldDB" id="A0A5D3ECM7"/>
<keyword evidence="3" id="KW-1185">Reference proteome</keyword>
<organism evidence="2 3">
    <name type="scientific">Bacteroides pyogenes</name>
    <dbReference type="NCBI Taxonomy" id="310300"/>
    <lineage>
        <taxon>Bacteria</taxon>
        <taxon>Pseudomonadati</taxon>
        <taxon>Bacteroidota</taxon>
        <taxon>Bacteroidia</taxon>
        <taxon>Bacteroidales</taxon>
        <taxon>Bacteroidaceae</taxon>
        <taxon>Bacteroides</taxon>
    </lineage>
</organism>
<protein>
    <submittedName>
        <fullName evidence="2">Uncharacterized protein</fullName>
    </submittedName>
</protein>
<sequence length="65" mass="7154">MIIQGNVWALVPLYKDIAAMIIGIAFLLAGLATLRAITTDPSRARKAIISYVVSLIVFILIWQLL</sequence>
<accession>A0A5D3ECM7</accession>
<reference evidence="2 3" key="1">
    <citation type="submission" date="2019-07" db="EMBL/GenBank/DDBJ databases">
        <title>Draft Genome Sequences of Bacteroides pyogenes Strains Isolated from the Uterus Holstein Dairy Cows with Metritis.</title>
        <authorList>
            <person name="Cunha F."/>
            <person name="Galvao K.N."/>
            <person name="Jeon S.J."/>
            <person name="Jeong K.C."/>
        </authorList>
    </citation>
    <scope>NUCLEOTIDE SEQUENCE [LARGE SCALE GENOMIC DNA]</scope>
    <source>
        <strain evidence="2 3">KG-31</strain>
    </source>
</reference>
<dbReference type="Proteomes" id="UP000324383">
    <property type="component" value="Unassembled WGS sequence"/>
</dbReference>
<gene>
    <name evidence="2" type="ORF">FNJ60_10465</name>
</gene>
<name>A0A5D3ECM7_9BACE</name>
<evidence type="ECO:0000256" key="1">
    <source>
        <dbReference type="SAM" id="Phobius"/>
    </source>
</evidence>
<dbReference type="EMBL" id="VKLW01000023">
    <property type="protein sequence ID" value="TYK32825.1"/>
    <property type="molecule type" value="Genomic_DNA"/>
</dbReference>
<proteinExistence type="predicted"/>
<dbReference type="RefSeq" id="WP_148730657.1">
    <property type="nucleotide sequence ID" value="NZ_VKLW01000023.1"/>
</dbReference>
<keyword evidence="1" id="KW-0472">Membrane</keyword>
<evidence type="ECO:0000313" key="3">
    <source>
        <dbReference type="Proteomes" id="UP000324383"/>
    </source>
</evidence>
<feature type="transmembrane region" description="Helical" evidence="1">
    <location>
        <begin position="17"/>
        <end position="36"/>
    </location>
</feature>
<comment type="caution">
    <text evidence="2">The sequence shown here is derived from an EMBL/GenBank/DDBJ whole genome shotgun (WGS) entry which is preliminary data.</text>
</comment>
<keyword evidence="1" id="KW-1133">Transmembrane helix</keyword>
<evidence type="ECO:0000313" key="2">
    <source>
        <dbReference type="EMBL" id="TYK32825.1"/>
    </source>
</evidence>